<feature type="region of interest" description="Disordered" evidence="1">
    <location>
        <begin position="165"/>
        <end position="263"/>
    </location>
</feature>
<feature type="compositionally biased region" description="Basic residues" evidence="1">
    <location>
        <begin position="191"/>
        <end position="202"/>
    </location>
</feature>
<proteinExistence type="predicted"/>
<evidence type="ECO:0000256" key="1">
    <source>
        <dbReference type="SAM" id="MobiDB-lite"/>
    </source>
</evidence>
<accession>A0AAT9HBV0</accession>
<reference evidence="2" key="1">
    <citation type="submission" date="2024-06" db="EMBL/GenBank/DDBJ databases">
        <authorList>
            <consortium name="consrtm"/>
            <person name="Uemura M."/>
            <person name="Terahara T."/>
        </authorList>
    </citation>
    <scope>NUCLEOTIDE SEQUENCE</scope>
    <source>
        <strain evidence="2">KM77-8</strain>
    </source>
</reference>
<feature type="compositionally biased region" description="Low complexity" evidence="1">
    <location>
        <begin position="203"/>
        <end position="212"/>
    </location>
</feature>
<feature type="compositionally biased region" description="Basic residues" evidence="1">
    <location>
        <begin position="165"/>
        <end position="183"/>
    </location>
</feature>
<organism evidence="2">
    <name type="scientific">Streptomyces haneummycinicus</name>
    <dbReference type="NCBI Taxonomy" id="3074435"/>
    <lineage>
        <taxon>Bacteria</taxon>
        <taxon>Bacillati</taxon>
        <taxon>Actinomycetota</taxon>
        <taxon>Actinomycetes</taxon>
        <taxon>Kitasatosporales</taxon>
        <taxon>Streptomycetaceae</taxon>
        <taxon>Streptomyces</taxon>
    </lineage>
</organism>
<name>A0AAT9HBV0_9ACTN</name>
<gene>
    <name evidence="2" type="ORF">SHKM778_12480</name>
</gene>
<sequence length="263" mass="28639">MFGPRLTSEYGVFRDGDYLYGMLPLFADGKGHEGSSLFSSVTTTLYRNGKKVGSNDDPLFGDKEFKVPSGDAAYKLTTSVKRSAKVAAVSTRIDASWTFRSKKTAERKHLPVSTARFQAVTGLDGKVKAGKKATFPVTVEGAAKGKNLKSLSVYVSYDHGKTWKKTTVKKGRSPSRTPRRGRRSPCAPRSPTRRATRRRSRSTTRTTASRPRVNGRPAGRFPSGGPSPLMAPWRPLRTASRPRPNCPAAAAPPPTGCPARRSR</sequence>
<dbReference type="EMBL" id="AP035768">
    <property type="protein sequence ID" value="BFO14860.1"/>
    <property type="molecule type" value="Genomic_DNA"/>
</dbReference>
<evidence type="ECO:0008006" key="3">
    <source>
        <dbReference type="Google" id="ProtNLM"/>
    </source>
</evidence>
<dbReference type="AlphaFoldDB" id="A0AAT9HBV0"/>
<reference evidence="2" key="2">
    <citation type="submission" date="2024-07" db="EMBL/GenBank/DDBJ databases">
        <title>Streptomyces haneummycinica sp. nov., a new antibiotic-producing actinobacterium isolated from marine sediment.</title>
        <authorList>
            <person name="Uemura M."/>
            <person name="Hamada M."/>
            <person name="Hirano S."/>
            <person name="Kobayashi K."/>
            <person name="Ohshiro T."/>
            <person name="Kobayashi T."/>
            <person name="Terahara T."/>
        </authorList>
    </citation>
    <scope>NUCLEOTIDE SEQUENCE</scope>
    <source>
        <strain evidence="2">KM77-8</strain>
    </source>
</reference>
<evidence type="ECO:0000313" key="2">
    <source>
        <dbReference type="EMBL" id="BFO14860.1"/>
    </source>
</evidence>
<protein>
    <recommendedName>
        <fullName evidence="3">Exo-alpha-sialidase</fullName>
    </recommendedName>
</protein>
<feature type="compositionally biased region" description="Low complexity" evidence="1">
    <location>
        <begin position="239"/>
        <end position="249"/>
    </location>
</feature>